<accession>A0A0G0Y923</accession>
<dbReference type="Gene3D" id="3.30.300.20">
    <property type="match status" value="1"/>
</dbReference>
<dbReference type="InterPro" id="IPR036867">
    <property type="entry name" value="R3H_dom_sf"/>
</dbReference>
<dbReference type="Gene3D" id="3.30.1370.50">
    <property type="entry name" value="R3H-like domain"/>
    <property type="match status" value="1"/>
</dbReference>
<dbReference type="Pfam" id="PF01424">
    <property type="entry name" value="R3H"/>
    <property type="match status" value="1"/>
</dbReference>
<dbReference type="GO" id="GO:0003723">
    <property type="term" value="F:RNA binding"/>
    <property type="evidence" value="ECO:0007669"/>
    <property type="project" value="InterPro"/>
</dbReference>
<comment type="caution">
    <text evidence="2">The sequence shown here is derived from an EMBL/GenBank/DDBJ whole genome shotgun (WGS) entry which is preliminary data.</text>
</comment>
<dbReference type="SUPFAM" id="SSF82708">
    <property type="entry name" value="R3H domain"/>
    <property type="match status" value="1"/>
</dbReference>
<dbReference type="PANTHER" id="PTHR35800:SF1">
    <property type="entry name" value="RNA-BINDING PROTEIN KHPB"/>
    <property type="match status" value="1"/>
</dbReference>
<dbReference type="Proteomes" id="UP000034160">
    <property type="component" value="Unassembled WGS sequence"/>
</dbReference>
<dbReference type="EMBL" id="LCCN01000001">
    <property type="protein sequence ID" value="KKS33184.1"/>
    <property type="molecule type" value="Genomic_DNA"/>
</dbReference>
<dbReference type="AlphaFoldDB" id="A0A0G0Y923"/>
<reference evidence="2 3" key="1">
    <citation type="journal article" date="2015" name="Nature">
        <title>rRNA introns, odd ribosomes, and small enigmatic genomes across a large radiation of phyla.</title>
        <authorList>
            <person name="Brown C.T."/>
            <person name="Hug L.A."/>
            <person name="Thomas B.C."/>
            <person name="Sharon I."/>
            <person name="Castelle C.J."/>
            <person name="Singh A."/>
            <person name="Wilkins M.J."/>
            <person name="Williams K.H."/>
            <person name="Banfield J.F."/>
        </authorList>
    </citation>
    <scope>NUCLEOTIDE SEQUENCE [LARGE SCALE GENOMIC DNA]</scope>
</reference>
<organism evidence="2 3">
    <name type="scientific">Candidatus Amesbacteria bacterium GW2011_GWA2_42_12</name>
    <dbReference type="NCBI Taxonomy" id="1618356"/>
    <lineage>
        <taxon>Bacteria</taxon>
        <taxon>Candidatus Amesiibacteriota</taxon>
    </lineage>
</organism>
<dbReference type="PANTHER" id="PTHR35800">
    <property type="entry name" value="PROTEIN JAG"/>
    <property type="match status" value="1"/>
</dbReference>
<proteinExistence type="predicted"/>
<dbReference type="InterPro" id="IPR015946">
    <property type="entry name" value="KH_dom-like_a/b"/>
</dbReference>
<dbReference type="PROSITE" id="PS51061">
    <property type="entry name" value="R3H"/>
    <property type="match status" value="1"/>
</dbReference>
<gene>
    <name evidence="2" type="ORF">UU93_C0001G0015</name>
</gene>
<dbReference type="InterPro" id="IPR034079">
    <property type="entry name" value="R3H_KhpB"/>
</dbReference>
<dbReference type="CDD" id="cd02644">
    <property type="entry name" value="R3H_jag"/>
    <property type="match status" value="1"/>
</dbReference>
<name>A0A0G0Y923_9BACT</name>
<dbReference type="InterPro" id="IPR001374">
    <property type="entry name" value="R3H_dom"/>
</dbReference>
<evidence type="ECO:0000313" key="3">
    <source>
        <dbReference type="Proteomes" id="UP000034160"/>
    </source>
</evidence>
<evidence type="ECO:0000313" key="2">
    <source>
        <dbReference type="EMBL" id="KKS33184.1"/>
    </source>
</evidence>
<protein>
    <submittedName>
        <fullName evidence="2">R3H domain protein</fullName>
    </submittedName>
</protein>
<dbReference type="InterPro" id="IPR039247">
    <property type="entry name" value="KhpB"/>
</dbReference>
<dbReference type="STRING" id="1618356.UU93_C0001G0015"/>
<sequence length="151" mass="16466">MDHTSTVADYSARFLDTLGISAKATVTFDPDNNVYLISLETQDPAPIIGYHGDTLSSLQLVLGLHLKHLTGDWINISINVNDYRERRELSIKAMVDSAVAQVVASKTPITLAPLPANERRIVHVYLDAHKDVTTSSVGEGKSRSVVISPKV</sequence>
<dbReference type="SMART" id="SM00393">
    <property type="entry name" value="R3H"/>
    <property type="match status" value="1"/>
</dbReference>
<dbReference type="CDD" id="cd02414">
    <property type="entry name" value="KH-II_Jag"/>
    <property type="match status" value="1"/>
</dbReference>
<evidence type="ECO:0000259" key="1">
    <source>
        <dbReference type="PROSITE" id="PS51061"/>
    </source>
</evidence>
<feature type="domain" description="R3H" evidence="1">
    <location>
        <begin position="85"/>
        <end position="151"/>
    </location>
</feature>
<dbReference type="InterPro" id="IPR038008">
    <property type="entry name" value="Jag_KH"/>
</dbReference>